<accession>A0AAD4G8S7</accession>
<comment type="caution">
    <text evidence="2">The sequence shown here is derived from an EMBL/GenBank/DDBJ whole genome shotgun (WGS) entry which is preliminary data.</text>
</comment>
<reference evidence="2" key="2">
    <citation type="journal article" date="2020" name="Nat. Commun.">
        <title>Large-scale genome sequencing of mycorrhizal fungi provides insights into the early evolution of symbiotic traits.</title>
        <authorList>
            <person name="Miyauchi S."/>
            <person name="Kiss E."/>
            <person name="Kuo A."/>
            <person name="Drula E."/>
            <person name="Kohler A."/>
            <person name="Sanchez-Garcia M."/>
            <person name="Morin E."/>
            <person name="Andreopoulos B."/>
            <person name="Barry K.W."/>
            <person name="Bonito G."/>
            <person name="Buee M."/>
            <person name="Carver A."/>
            <person name="Chen C."/>
            <person name="Cichocki N."/>
            <person name="Clum A."/>
            <person name="Culley D."/>
            <person name="Crous P.W."/>
            <person name="Fauchery L."/>
            <person name="Girlanda M."/>
            <person name="Hayes R.D."/>
            <person name="Keri Z."/>
            <person name="LaButti K."/>
            <person name="Lipzen A."/>
            <person name="Lombard V."/>
            <person name="Magnuson J."/>
            <person name="Maillard F."/>
            <person name="Murat C."/>
            <person name="Nolan M."/>
            <person name="Ohm R.A."/>
            <person name="Pangilinan J."/>
            <person name="Pereira M.F."/>
            <person name="Perotto S."/>
            <person name="Peter M."/>
            <person name="Pfister S."/>
            <person name="Riley R."/>
            <person name="Sitrit Y."/>
            <person name="Stielow J.B."/>
            <person name="Szollosi G."/>
            <person name="Zifcakova L."/>
            <person name="Stursova M."/>
            <person name="Spatafora J.W."/>
            <person name="Tedersoo L."/>
            <person name="Vaario L.M."/>
            <person name="Yamada A."/>
            <person name="Yan M."/>
            <person name="Wang P."/>
            <person name="Xu J."/>
            <person name="Bruns T."/>
            <person name="Baldrian P."/>
            <person name="Vilgalys R."/>
            <person name="Dunand C."/>
            <person name="Henrissat B."/>
            <person name="Grigoriev I.V."/>
            <person name="Hibbett D."/>
            <person name="Nagy L.G."/>
            <person name="Martin F.M."/>
        </authorList>
    </citation>
    <scope>NUCLEOTIDE SEQUENCE</scope>
    <source>
        <strain evidence="2">BED1</strain>
    </source>
</reference>
<dbReference type="SUPFAM" id="SSF50978">
    <property type="entry name" value="WD40 repeat-like"/>
    <property type="match status" value="1"/>
</dbReference>
<dbReference type="Proteomes" id="UP001194468">
    <property type="component" value="Unassembled WGS sequence"/>
</dbReference>
<proteinExistence type="predicted"/>
<keyword evidence="3" id="KW-1185">Reference proteome</keyword>
<dbReference type="InterPro" id="IPR051150">
    <property type="entry name" value="SWT21/TCAB1_mRNA_Telomere"/>
</dbReference>
<dbReference type="PANTHER" id="PTHR13211:SF0">
    <property type="entry name" value="TELOMERASE CAJAL BODY PROTEIN 1"/>
    <property type="match status" value="1"/>
</dbReference>
<dbReference type="Gene3D" id="2.130.10.10">
    <property type="entry name" value="YVTN repeat-like/Quinoprotein amine dehydrogenase"/>
    <property type="match status" value="2"/>
</dbReference>
<dbReference type="InterPro" id="IPR015943">
    <property type="entry name" value="WD40/YVTN_repeat-like_dom_sf"/>
</dbReference>
<organism evidence="2 3">
    <name type="scientific">Boletus edulis BED1</name>
    <dbReference type="NCBI Taxonomy" id="1328754"/>
    <lineage>
        <taxon>Eukaryota</taxon>
        <taxon>Fungi</taxon>
        <taxon>Dikarya</taxon>
        <taxon>Basidiomycota</taxon>
        <taxon>Agaricomycotina</taxon>
        <taxon>Agaricomycetes</taxon>
        <taxon>Agaricomycetidae</taxon>
        <taxon>Boletales</taxon>
        <taxon>Boletineae</taxon>
        <taxon>Boletaceae</taxon>
        <taxon>Boletoideae</taxon>
        <taxon>Boletus</taxon>
    </lineage>
</organism>
<reference evidence="2" key="1">
    <citation type="submission" date="2019-10" db="EMBL/GenBank/DDBJ databases">
        <authorList>
            <consortium name="DOE Joint Genome Institute"/>
            <person name="Kuo A."/>
            <person name="Miyauchi S."/>
            <person name="Kiss E."/>
            <person name="Drula E."/>
            <person name="Kohler A."/>
            <person name="Sanchez-Garcia M."/>
            <person name="Andreopoulos B."/>
            <person name="Barry K.W."/>
            <person name="Bonito G."/>
            <person name="Buee M."/>
            <person name="Carver A."/>
            <person name="Chen C."/>
            <person name="Cichocki N."/>
            <person name="Clum A."/>
            <person name="Culley D."/>
            <person name="Crous P.W."/>
            <person name="Fauchery L."/>
            <person name="Girlanda M."/>
            <person name="Hayes R."/>
            <person name="Keri Z."/>
            <person name="LaButti K."/>
            <person name="Lipzen A."/>
            <person name="Lombard V."/>
            <person name="Magnuson J."/>
            <person name="Maillard F."/>
            <person name="Morin E."/>
            <person name="Murat C."/>
            <person name="Nolan M."/>
            <person name="Ohm R."/>
            <person name="Pangilinan J."/>
            <person name="Pereira M."/>
            <person name="Perotto S."/>
            <person name="Peter M."/>
            <person name="Riley R."/>
            <person name="Sitrit Y."/>
            <person name="Stielow B."/>
            <person name="Szollosi G."/>
            <person name="Zifcakova L."/>
            <person name="Stursova M."/>
            <person name="Spatafora J.W."/>
            <person name="Tedersoo L."/>
            <person name="Vaario L.-M."/>
            <person name="Yamada A."/>
            <person name="Yan M."/>
            <person name="Wang P."/>
            <person name="Xu J."/>
            <person name="Bruns T."/>
            <person name="Baldrian P."/>
            <person name="Vilgalys R."/>
            <person name="Henrissat B."/>
            <person name="Grigoriev I.V."/>
            <person name="Hibbett D."/>
            <person name="Nagy L.G."/>
            <person name="Martin F.M."/>
        </authorList>
    </citation>
    <scope>NUCLEOTIDE SEQUENCE</scope>
    <source>
        <strain evidence="2">BED1</strain>
    </source>
</reference>
<evidence type="ECO:0000256" key="1">
    <source>
        <dbReference type="SAM" id="MobiDB-lite"/>
    </source>
</evidence>
<feature type="compositionally biased region" description="Acidic residues" evidence="1">
    <location>
        <begin position="339"/>
        <end position="350"/>
    </location>
</feature>
<dbReference type="AlphaFoldDB" id="A0AAD4G8S7"/>
<evidence type="ECO:0000313" key="3">
    <source>
        <dbReference type="Proteomes" id="UP001194468"/>
    </source>
</evidence>
<dbReference type="InterPro" id="IPR036322">
    <property type="entry name" value="WD40_repeat_dom_sf"/>
</dbReference>
<name>A0AAD4G8S7_BOLED</name>
<feature type="compositionally biased region" description="Basic and acidic residues" evidence="1">
    <location>
        <begin position="358"/>
        <end position="372"/>
    </location>
</feature>
<sequence>MFATYDESQSPSSTTTSTLLPLVHAKTFSQPAPIVDFAWYPGASRHNPPAFCFVASVRDCPIKLLDGNDGRLRASYSIVDHRERHIAPHSLAFNLTADKLYCGFEDAIEIFDVQRPSEGERLSTTPSKKSKDGLKGIISSLAFSYSPEYYAAGSFTPASHVADNIALFNESTFEPVLSIGGVARWEKGGVTQLMFNPTRPHVLYAAFRRSERLWSWDLRGDASMPLCCFSRGAVSDGSDRDNLTNQRRQFDVEGSGRWLASGTQLGKIAIYDLETESGEPDQGEVGGETRHARPALLYGAHGDAVGAVVFHPLEPLLLSVSGSRCFDDMGPTTGMPGDSDSDSESSDEGSSENVDVVSRLRERPRPSVRDASIKMWDFRGPVGV</sequence>
<gene>
    <name evidence="2" type="ORF">L210DRAFT_3565479</name>
</gene>
<evidence type="ECO:0000313" key="2">
    <source>
        <dbReference type="EMBL" id="KAF8427100.1"/>
    </source>
</evidence>
<feature type="region of interest" description="Disordered" evidence="1">
    <location>
        <begin position="328"/>
        <end position="372"/>
    </location>
</feature>
<protein>
    <submittedName>
        <fullName evidence="2">WD40-repeat-containing domain protein</fullName>
    </submittedName>
</protein>
<dbReference type="EMBL" id="WHUW01000083">
    <property type="protein sequence ID" value="KAF8427100.1"/>
    <property type="molecule type" value="Genomic_DNA"/>
</dbReference>
<dbReference type="PANTHER" id="PTHR13211">
    <property type="entry name" value="TELOMERASE CAJAL BODY PROTEIN 1"/>
    <property type="match status" value="1"/>
</dbReference>